<dbReference type="Proteomes" id="UP000016412">
    <property type="component" value="Unassembled WGS sequence"/>
</dbReference>
<name>U1GSX3_TRESO</name>
<reference evidence="2 3" key="1">
    <citation type="submission" date="2013-08" db="EMBL/GenBank/DDBJ databases">
        <authorList>
            <person name="Durkin A.S."/>
            <person name="Haft D.R."/>
            <person name="McCorrison J."/>
            <person name="Torralba M."/>
            <person name="Gillis M."/>
            <person name="Haft D.H."/>
            <person name="Methe B."/>
            <person name="Sutton G."/>
            <person name="Nelson K.E."/>
        </authorList>
    </citation>
    <scope>NUCLEOTIDE SEQUENCE [LARGE SCALE GENOMIC DNA]</scope>
    <source>
        <strain evidence="2 3">VPI DR56BR1116</strain>
    </source>
</reference>
<dbReference type="PATRIC" id="fig|1125725.3.peg.2307"/>
<feature type="compositionally biased region" description="Basic and acidic residues" evidence="1">
    <location>
        <begin position="17"/>
        <end position="34"/>
    </location>
</feature>
<sequence length="40" mass="4650">MSKRRKGGRQKGFVPIKNKEPKGHSKALLRENLKYGKNRL</sequence>
<evidence type="ECO:0000313" key="3">
    <source>
        <dbReference type="Proteomes" id="UP000016412"/>
    </source>
</evidence>
<comment type="caution">
    <text evidence="2">The sequence shown here is derived from an EMBL/GenBank/DDBJ whole genome shotgun (WGS) entry which is preliminary data.</text>
</comment>
<gene>
    <name evidence="2" type="ORF">HMPREF1325_0058</name>
</gene>
<dbReference type="STRING" id="1125725.HMPREF1325_0058"/>
<protein>
    <submittedName>
        <fullName evidence="2">Uncharacterized protein</fullName>
    </submittedName>
</protein>
<accession>U1GSX3</accession>
<organism evidence="2 3">
    <name type="scientific">Treponema socranskii subsp. socranskii VPI DR56BR1116 = ATCC 35536</name>
    <dbReference type="NCBI Taxonomy" id="1125725"/>
    <lineage>
        <taxon>Bacteria</taxon>
        <taxon>Pseudomonadati</taxon>
        <taxon>Spirochaetota</taxon>
        <taxon>Spirochaetia</taxon>
        <taxon>Spirochaetales</taxon>
        <taxon>Treponemataceae</taxon>
        <taxon>Treponema</taxon>
    </lineage>
</organism>
<dbReference type="EMBL" id="AUZJ01000060">
    <property type="protein sequence ID" value="ERF59739.1"/>
    <property type="molecule type" value="Genomic_DNA"/>
</dbReference>
<evidence type="ECO:0000313" key="2">
    <source>
        <dbReference type="EMBL" id="ERF59739.1"/>
    </source>
</evidence>
<feature type="region of interest" description="Disordered" evidence="1">
    <location>
        <begin position="1"/>
        <end position="40"/>
    </location>
</feature>
<proteinExistence type="predicted"/>
<dbReference type="AlphaFoldDB" id="U1GSX3"/>
<evidence type="ECO:0000256" key="1">
    <source>
        <dbReference type="SAM" id="MobiDB-lite"/>
    </source>
</evidence>